<dbReference type="InterPro" id="IPR011564">
    <property type="entry name" value="Telomer_end-bd_POT1/Cdc13"/>
</dbReference>
<sequence>MEDKDDYKFLKIRDAIASINQRLSIIGVILEFGLPRKTKCSDCSCTLKIIDESHQKPGISVNVFTENMDKLPHIASTGDIILLSHVMIKTHNGEVCVVYNKKFSSFALYKGKHGEDFLPYQISPRFCLREQDKKFIAGLRKWMLEFKLDEGSSNFFMLREIKEGVRVNLACKLLHIWEIAQDEWMAFVWDGTDTPPTSICTKLEDEMYNQLPLHLEPLPLSRDILRTFPVVGTILRVIIDHSIQKHILHLLKADTWVKLLNVLCEVNGGLWYGVLTPFTKLRYMSNEDHLLKDCQRIYDARLSLTLGRMPYWSFPRPSLITEVCDEHTVFGTLIDVLTNSKVTNIFNCVVRVVAAFPWRAEDFCSPLGMYRMRLTLEDPTARIHAFVYADDGEKFFDGYPSVDILTRKRNKLLGVAVSNDGKEIKNAHRNPPWMQCCLKSYRIVRNDIWGSRCYRIYGTKLLG</sequence>
<dbReference type="GO" id="GO:0016233">
    <property type="term" value="P:telomere capping"/>
    <property type="evidence" value="ECO:0007669"/>
    <property type="project" value="TreeGrafter"/>
</dbReference>
<name>A0A1Q3CLV4_CEPFO</name>
<reference evidence="7" key="1">
    <citation type="submission" date="2016-04" db="EMBL/GenBank/DDBJ databases">
        <title>Cephalotus genome sequencing.</title>
        <authorList>
            <person name="Fukushima K."/>
            <person name="Hasebe M."/>
            <person name="Fang X."/>
        </authorList>
    </citation>
    <scope>NUCLEOTIDE SEQUENCE [LARGE SCALE GENOMIC DNA]</scope>
    <source>
        <strain evidence="7">cv. St1</strain>
    </source>
</reference>
<dbReference type="InterPro" id="IPR057620">
    <property type="entry name" value="POT1A/B-like_OB"/>
</dbReference>
<dbReference type="Pfam" id="PF25507">
    <property type="entry name" value="OB_POT1A"/>
    <property type="match status" value="1"/>
</dbReference>
<evidence type="ECO:0000259" key="5">
    <source>
        <dbReference type="SMART" id="SM00976"/>
    </source>
</evidence>
<dbReference type="Gene3D" id="2.40.50.140">
    <property type="entry name" value="Nucleic acid-binding proteins"/>
    <property type="match status" value="2"/>
</dbReference>
<keyword evidence="4" id="KW-0238">DNA-binding</keyword>
<dbReference type="GO" id="GO:0000783">
    <property type="term" value="C:nuclear telomere cap complex"/>
    <property type="evidence" value="ECO:0007669"/>
    <property type="project" value="TreeGrafter"/>
</dbReference>
<dbReference type="InterPro" id="IPR012340">
    <property type="entry name" value="NA-bd_OB-fold"/>
</dbReference>
<dbReference type="OrthoDB" id="2186770at2759"/>
<gene>
    <name evidence="6" type="ORF">CFOL_v3_24551</name>
</gene>
<dbReference type="FunCoup" id="A0A1Q3CLV4">
    <property type="interactions" value="92"/>
</dbReference>
<dbReference type="PANTHER" id="PTHR14513">
    <property type="entry name" value="PROTECTION OF TELOMERES 1"/>
    <property type="match status" value="1"/>
</dbReference>
<evidence type="ECO:0000256" key="2">
    <source>
        <dbReference type="ARBA" id="ARBA00022454"/>
    </source>
</evidence>
<feature type="domain" description="Telomeric single stranded DNA binding POT1/Cdc13" evidence="5">
    <location>
        <begin position="9"/>
        <end position="144"/>
    </location>
</feature>
<comment type="subcellular location">
    <subcellularLocation>
        <location evidence="1">Chromosome</location>
        <location evidence="1">Telomere</location>
    </subcellularLocation>
</comment>
<comment type="caution">
    <text evidence="6">The sequence shown here is derived from an EMBL/GenBank/DDBJ whole genome shotgun (WGS) entry which is preliminary data.</text>
</comment>
<organism evidence="6 7">
    <name type="scientific">Cephalotus follicularis</name>
    <name type="common">Albany pitcher plant</name>
    <dbReference type="NCBI Taxonomy" id="3775"/>
    <lineage>
        <taxon>Eukaryota</taxon>
        <taxon>Viridiplantae</taxon>
        <taxon>Streptophyta</taxon>
        <taxon>Embryophyta</taxon>
        <taxon>Tracheophyta</taxon>
        <taxon>Spermatophyta</taxon>
        <taxon>Magnoliopsida</taxon>
        <taxon>eudicotyledons</taxon>
        <taxon>Gunneridae</taxon>
        <taxon>Pentapetalae</taxon>
        <taxon>rosids</taxon>
        <taxon>fabids</taxon>
        <taxon>Oxalidales</taxon>
        <taxon>Cephalotaceae</taxon>
        <taxon>Cephalotus</taxon>
    </lineage>
</organism>
<dbReference type="GO" id="GO:0098505">
    <property type="term" value="F:G-rich strand telomeric DNA binding"/>
    <property type="evidence" value="ECO:0007669"/>
    <property type="project" value="TreeGrafter"/>
</dbReference>
<evidence type="ECO:0000313" key="7">
    <source>
        <dbReference type="Proteomes" id="UP000187406"/>
    </source>
</evidence>
<evidence type="ECO:0000313" key="6">
    <source>
        <dbReference type="EMBL" id="GAV81092.1"/>
    </source>
</evidence>
<dbReference type="InterPro" id="IPR028389">
    <property type="entry name" value="POT1"/>
</dbReference>
<keyword evidence="3" id="KW-0779">Telomere</keyword>
<protein>
    <submittedName>
        <fullName evidence="6">Telo_bind domain-containing protein</fullName>
    </submittedName>
</protein>
<proteinExistence type="predicted"/>
<dbReference type="Proteomes" id="UP000187406">
    <property type="component" value="Unassembled WGS sequence"/>
</dbReference>
<dbReference type="Pfam" id="PF02765">
    <property type="entry name" value="POT1"/>
    <property type="match status" value="1"/>
</dbReference>
<accession>A0A1Q3CLV4</accession>
<dbReference type="CDD" id="cd04497">
    <property type="entry name" value="hPOT1_OB1_like"/>
    <property type="match status" value="1"/>
</dbReference>
<dbReference type="GO" id="GO:0032210">
    <property type="term" value="P:regulation of telomere maintenance via telomerase"/>
    <property type="evidence" value="ECO:0007669"/>
    <property type="project" value="TreeGrafter"/>
</dbReference>
<evidence type="ECO:0000256" key="3">
    <source>
        <dbReference type="ARBA" id="ARBA00022895"/>
    </source>
</evidence>
<dbReference type="PANTHER" id="PTHR14513:SF0">
    <property type="entry name" value="PROTECTION OF TELOMERES PROTEIN 1"/>
    <property type="match status" value="1"/>
</dbReference>
<evidence type="ECO:0000256" key="1">
    <source>
        <dbReference type="ARBA" id="ARBA00004574"/>
    </source>
</evidence>
<dbReference type="InParanoid" id="A0A1Q3CLV4"/>
<dbReference type="STRING" id="3775.A0A1Q3CLV4"/>
<dbReference type="AlphaFoldDB" id="A0A1Q3CLV4"/>
<dbReference type="SUPFAM" id="SSF50249">
    <property type="entry name" value="Nucleic acid-binding proteins"/>
    <property type="match status" value="2"/>
</dbReference>
<dbReference type="GO" id="GO:0010521">
    <property type="term" value="F:telomerase inhibitor activity"/>
    <property type="evidence" value="ECO:0007669"/>
    <property type="project" value="TreeGrafter"/>
</dbReference>
<evidence type="ECO:0000256" key="4">
    <source>
        <dbReference type="ARBA" id="ARBA00023125"/>
    </source>
</evidence>
<dbReference type="SMART" id="SM00976">
    <property type="entry name" value="Telo_bind"/>
    <property type="match status" value="1"/>
</dbReference>
<keyword evidence="7" id="KW-1185">Reference proteome</keyword>
<dbReference type="EMBL" id="BDDD01002330">
    <property type="protein sequence ID" value="GAV81092.1"/>
    <property type="molecule type" value="Genomic_DNA"/>
</dbReference>
<keyword evidence="2" id="KW-0158">Chromosome</keyword>